<proteinExistence type="predicted"/>
<sequence length="49" mass="5782">MFNIPKKNALIKMLFFYKNTNFSAILMKTPKRIASFDNMIFIVVNIQLI</sequence>
<name>A0ABP1F9N2_9FLAO</name>
<organism evidence="1 2">
    <name type="scientific">Tenacibaculum vairaonense</name>
    <dbReference type="NCBI Taxonomy" id="3137860"/>
    <lineage>
        <taxon>Bacteria</taxon>
        <taxon>Pseudomonadati</taxon>
        <taxon>Bacteroidota</taxon>
        <taxon>Flavobacteriia</taxon>
        <taxon>Flavobacteriales</taxon>
        <taxon>Flavobacteriaceae</taxon>
        <taxon>Tenacibaculum</taxon>
    </lineage>
</organism>
<accession>A0ABP1F9N2</accession>
<comment type="caution">
    <text evidence="1">The sequence shown here is derived from an EMBL/GenBank/DDBJ whole genome shotgun (WGS) entry which is preliminary data.</text>
</comment>
<reference evidence="1 2" key="1">
    <citation type="submission" date="2024-05" db="EMBL/GenBank/DDBJ databases">
        <authorList>
            <person name="Duchaud E."/>
        </authorList>
    </citation>
    <scope>NUCLEOTIDE SEQUENCE [LARGE SCALE GENOMIC DNA]</scope>
    <source>
        <strain evidence="1">Ena-SAMPLE-TAB-13-05-2024-13:56:06:370-140305</strain>
    </source>
</reference>
<gene>
    <name evidence="1" type="ORF">T190115A13A_20347</name>
</gene>
<evidence type="ECO:0000313" key="1">
    <source>
        <dbReference type="EMBL" id="CAL2107067.1"/>
    </source>
</evidence>
<dbReference type="Proteomes" id="UP001497602">
    <property type="component" value="Unassembled WGS sequence"/>
</dbReference>
<protein>
    <submittedName>
        <fullName evidence="1">Uncharacterized protein</fullName>
    </submittedName>
</protein>
<evidence type="ECO:0000313" key="2">
    <source>
        <dbReference type="Proteomes" id="UP001497602"/>
    </source>
</evidence>
<keyword evidence="2" id="KW-1185">Reference proteome</keyword>
<dbReference type="EMBL" id="CAXJRC010000022">
    <property type="protein sequence ID" value="CAL2107067.1"/>
    <property type="molecule type" value="Genomic_DNA"/>
</dbReference>